<dbReference type="InterPro" id="IPR020894">
    <property type="entry name" value="Cadherin_CS"/>
</dbReference>
<evidence type="ECO:0000256" key="7">
    <source>
        <dbReference type="PROSITE-ProRule" id="PRU00043"/>
    </source>
</evidence>
<evidence type="ECO:0000313" key="9">
    <source>
        <dbReference type="EMBL" id="CAD7207313.1"/>
    </source>
</evidence>
<gene>
    <name evidence="9" type="ORF">TDIB3V08_LOCUS13461</name>
</gene>
<keyword evidence="6" id="KW-0472">Membrane</keyword>
<comment type="subcellular location">
    <subcellularLocation>
        <location evidence="1">Membrane</location>
    </subcellularLocation>
</comment>
<dbReference type="PANTHER" id="PTHR24026">
    <property type="entry name" value="FAT ATYPICAL CADHERIN-RELATED"/>
    <property type="match status" value="1"/>
</dbReference>
<dbReference type="PROSITE" id="PS50268">
    <property type="entry name" value="CADHERIN_2"/>
    <property type="match status" value="1"/>
</dbReference>
<dbReference type="GO" id="GO:0005886">
    <property type="term" value="C:plasma membrane"/>
    <property type="evidence" value="ECO:0007669"/>
    <property type="project" value="UniProtKB-SubCell"/>
</dbReference>
<dbReference type="PANTHER" id="PTHR24026:SF126">
    <property type="entry name" value="PROTOCADHERIN FAT 4"/>
    <property type="match status" value="1"/>
</dbReference>
<proteinExistence type="predicted"/>
<evidence type="ECO:0000256" key="1">
    <source>
        <dbReference type="ARBA" id="ARBA00004370"/>
    </source>
</evidence>
<evidence type="ECO:0000259" key="8">
    <source>
        <dbReference type="PROSITE" id="PS50268"/>
    </source>
</evidence>
<dbReference type="InterPro" id="IPR002126">
    <property type="entry name" value="Cadherin-like_dom"/>
</dbReference>
<organism evidence="9">
    <name type="scientific">Timema douglasi</name>
    <name type="common">Walking stick</name>
    <dbReference type="NCBI Taxonomy" id="61478"/>
    <lineage>
        <taxon>Eukaryota</taxon>
        <taxon>Metazoa</taxon>
        <taxon>Ecdysozoa</taxon>
        <taxon>Arthropoda</taxon>
        <taxon>Hexapoda</taxon>
        <taxon>Insecta</taxon>
        <taxon>Pterygota</taxon>
        <taxon>Neoptera</taxon>
        <taxon>Polyneoptera</taxon>
        <taxon>Phasmatodea</taxon>
        <taxon>Timematodea</taxon>
        <taxon>Timematoidea</taxon>
        <taxon>Timematidae</taxon>
        <taxon>Timema</taxon>
    </lineage>
</organism>
<evidence type="ECO:0000256" key="5">
    <source>
        <dbReference type="ARBA" id="ARBA00022989"/>
    </source>
</evidence>
<dbReference type="GO" id="GO:0007156">
    <property type="term" value="P:homophilic cell adhesion via plasma membrane adhesion molecules"/>
    <property type="evidence" value="ECO:0007669"/>
    <property type="project" value="InterPro"/>
</dbReference>
<dbReference type="AlphaFoldDB" id="A0A7R8W2I6"/>
<dbReference type="PROSITE" id="PS00232">
    <property type="entry name" value="CADHERIN_1"/>
    <property type="match status" value="1"/>
</dbReference>
<dbReference type="Gene3D" id="2.60.40.60">
    <property type="entry name" value="Cadherins"/>
    <property type="match status" value="2"/>
</dbReference>
<dbReference type="GO" id="GO:0005509">
    <property type="term" value="F:calcium ion binding"/>
    <property type="evidence" value="ECO:0007669"/>
    <property type="project" value="UniProtKB-UniRule"/>
</dbReference>
<dbReference type="EMBL" id="OA597661">
    <property type="protein sequence ID" value="CAD7207313.1"/>
    <property type="molecule type" value="Genomic_DNA"/>
</dbReference>
<keyword evidence="5" id="KW-1133">Transmembrane helix</keyword>
<dbReference type="CDD" id="cd11304">
    <property type="entry name" value="Cadherin_repeat"/>
    <property type="match status" value="2"/>
</dbReference>
<dbReference type="InterPro" id="IPR015919">
    <property type="entry name" value="Cadherin-like_sf"/>
</dbReference>
<evidence type="ECO:0000256" key="3">
    <source>
        <dbReference type="ARBA" id="ARBA00022737"/>
    </source>
</evidence>
<keyword evidence="3" id="KW-0677">Repeat</keyword>
<feature type="domain" description="Cadherin" evidence="8">
    <location>
        <begin position="29"/>
        <end position="129"/>
    </location>
</feature>
<keyword evidence="2" id="KW-0812">Transmembrane</keyword>
<protein>
    <recommendedName>
        <fullName evidence="8">Cadherin domain-containing protein</fullName>
    </recommendedName>
</protein>
<accession>A0A7R8W2I6</accession>
<reference evidence="9" key="1">
    <citation type="submission" date="2020-11" db="EMBL/GenBank/DDBJ databases">
        <authorList>
            <person name="Tran Van P."/>
        </authorList>
    </citation>
    <scope>NUCLEOTIDE SEQUENCE</scope>
</reference>
<name>A0A7R8W2I6_TIMDO</name>
<sequence>MALPRVLQLTITLPRVPQLTMALPPGGRFEVDERSGVVRTRGTDPFQLDMEYVLYVKAEDQNGRVDERRFQSTPEERLSIVGGKRAPQFYMPSYEAEIPENQKKDSEVTVTQDNLTIRVTDVNDNAPKFELPDYQAHNVDEDIPLGTSILKVKATDSDSGSNAEIEYMGVLCTYCHICSRNMDIECKRDKESNGRSR</sequence>
<evidence type="ECO:0000256" key="6">
    <source>
        <dbReference type="ARBA" id="ARBA00023136"/>
    </source>
</evidence>
<evidence type="ECO:0000256" key="4">
    <source>
        <dbReference type="ARBA" id="ARBA00022837"/>
    </source>
</evidence>
<keyword evidence="4 7" id="KW-0106">Calcium</keyword>
<dbReference type="SUPFAM" id="SSF49313">
    <property type="entry name" value="Cadherin-like"/>
    <property type="match status" value="1"/>
</dbReference>
<dbReference type="PRINTS" id="PR00205">
    <property type="entry name" value="CADHERIN"/>
</dbReference>
<evidence type="ECO:0000256" key="2">
    <source>
        <dbReference type="ARBA" id="ARBA00022692"/>
    </source>
</evidence>